<feature type="region of interest" description="Disordered" evidence="6">
    <location>
        <begin position="188"/>
        <end position="236"/>
    </location>
</feature>
<feature type="transmembrane region" description="Helical" evidence="7">
    <location>
        <begin position="544"/>
        <end position="565"/>
    </location>
</feature>
<name>A0A2T6ZN65_TUBBO</name>
<keyword evidence="9" id="KW-1185">Reference proteome</keyword>
<feature type="transmembrane region" description="Helical" evidence="7">
    <location>
        <begin position="509"/>
        <end position="532"/>
    </location>
</feature>
<dbReference type="GO" id="GO:0010961">
    <property type="term" value="P:intracellular magnesium ion homeostasis"/>
    <property type="evidence" value="ECO:0007669"/>
    <property type="project" value="TreeGrafter"/>
</dbReference>
<dbReference type="GO" id="GO:0000329">
    <property type="term" value="C:fungal-type vacuole membrane"/>
    <property type="evidence" value="ECO:0007669"/>
    <property type="project" value="TreeGrafter"/>
</dbReference>
<dbReference type="Proteomes" id="UP000244722">
    <property type="component" value="Unassembled WGS sequence"/>
</dbReference>
<dbReference type="EMBL" id="NESQ01000169">
    <property type="protein sequence ID" value="PUU76929.1"/>
    <property type="molecule type" value="Genomic_DNA"/>
</dbReference>
<keyword evidence="3 7" id="KW-0812">Transmembrane</keyword>
<evidence type="ECO:0008006" key="10">
    <source>
        <dbReference type="Google" id="ProtNLM"/>
    </source>
</evidence>
<feature type="compositionally biased region" description="Basic and acidic residues" evidence="6">
    <location>
        <begin position="407"/>
        <end position="417"/>
    </location>
</feature>
<organism evidence="8 9">
    <name type="scientific">Tuber borchii</name>
    <name type="common">White truffle</name>
    <dbReference type="NCBI Taxonomy" id="42251"/>
    <lineage>
        <taxon>Eukaryota</taxon>
        <taxon>Fungi</taxon>
        <taxon>Dikarya</taxon>
        <taxon>Ascomycota</taxon>
        <taxon>Pezizomycotina</taxon>
        <taxon>Pezizomycetes</taxon>
        <taxon>Pezizales</taxon>
        <taxon>Tuberaceae</taxon>
        <taxon>Tuber</taxon>
    </lineage>
</organism>
<evidence type="ECO:0000256" key="4">
    <source>
        <dbReference type="ARBA" id="ARBA00022989"/>
    </source>
</evidence>
<dbReference type="Gene3D" id="1.20.58.340">
    <property type="entry name" value="Magnesium transport protein CorA, transmembrane region"/>
    <property type="match status" value="2"/>
</dbReference>
<dbReference type="SUPFAM" id="SSF144083">
    <property type="entry name" value="Magnesium transport protein CorA, transmembrane region"/>
    <property type="match status" value="1"/>
</dbReference>
<dbReference type="CDD" id="cd12829">
    <property type="entry name" value="Alr1p-like"/>
    <property type="match status" value="1"/>
</dbReference>
<dbReference type="PANTHER" id="PTHR21535">
    <property type="entry name" value="MAGNESIUM AND COBALT TRANSPORT PROTEIN/MITOCHONDRIAL IMPORT INNER MEMBRANE TRANSLOCASE SUBUNIT TIM8"/>
    <property type="match status" value="1"/>
</dbReference>
<evidence type="ECO:0000256" key="7">
    <source>
        <dbReference type="SAM" id="Phobius"/>
    </source>
</evidence>
<dbReference type="FunFam" id="1.20.58.340:FF:000014">
    <property type="entry name" value="CorA family metal ion transporter"/>
    <property type="match status" value="1"/>
</dbReference>
<dbReference type="OrthoDB" id="29879at2759"/>
<feature type="compositionally biased region" description="Acidic residues" evidence="6">
    <location>
        <begin position="193"/>
        <end position="203"/>
    </location>
</feature>
<dbReference type="InterPro" id="IPR045861">
    <property type="entry name" value="CorA_cytoplasmic_dom"/>
</dbReference>
<dbReference type="InterPro" id="IPR044089">
    <property type="entry name" value="Alr1-like"/>
</dbReference>
<dbReference type="SUPFAM" id="SSF143865">
    <property type="entry name" value="CorA soluble domain-like"/>
    <property type="match status" value="1"/>
</dbReference>
<dbReference type="GO" id="GO:0015095">
    <property type="term" value="F:magnesium ion transmembrane transporter activity"/>
    <property type="evidence" value="ECO:0007669"/>
    <property type="project" value="InterPro"/>
</dbReference>
<evidence type="ECO:0000256" key="3">
    <source>
        <dbReference type="ARBA" id="ARBA00022692"/>
    </source>
</evidence>
<reference evidence="8 9" key="1">
    <citation type="submission" date="2017-04" db="EMBL/GenBank/DDBJ databases">
        <title>Draft genome sequence of Tuber borchii Vittad., a whitish edible truffle.</title>
        <authorList>
            <consortium name="DOE Joint Genome Institute"/>
            <person name="Murat C."/>
            <person name="Kuo A."/>
            <person name="Barry K.W."/>
            <person name="Clum A."/>
            <person name="Dockter R.B."/>
            <person name="Fauchery L."/>
            <person name="Iotti M."/>
            <person name="Kohler A."/>
            <person name="Labutti K."/>
            <person name="Lindquist E.A."/>
            <person name="Lipzen A."/>
            <person name="Ohm R.A."/>
            <person name="Wang M."/>
            <person name="Grigoriev I.V."/>
            <person name="Zambonelli A."/>
            <person name="Martin F.M."/>
        </authorList>
    </citation>
    <scope>NUCLEOTIDE SEQUENCE [LARGE SCALE GENOMIC DNA]</scope>
    <source>
        <strain evidence="8 9">Tbo3840</strain>
    </source>
</reference>
<evidence type="ECO:0000256" key="6">
    <source>
        <dbReference type="SAM" id="MobiDB-lite"/>
    </source>
</evidence>
<dbReference type="AlphaFoldDB" id="A0A2T6ZN65"/>
<feature type="region of interest" description="Disordered" evidence="6">
    <location>
        <begin position="387"/>
        <end position="417"/>
    </location>
</feature>
<evidence type="ECO:0000313" key="8">
    <source>
        <dbReference type="EMBL" id="PUU76929.1"/>
    </source>
</evidence>
<sequence>MPVLGMMGAGGFIDGLGVPSRPLREGDAIIDITGDATNERGYPASTCPTPPQEFGPGHRQATAEADVCFPVDDGLTDDDEVATLHGGSVRAARRRAREWPDLSVLEEWSRDEKEERSEGIRAKKTAEPVYVGGRLRAPRRTGWHREVEDEPYRFTYFNDELPATIHSHTISELLQPGQTFKDLFRPEPRILDDSSDDEDDELPQSEAESRNSNGRGTGDDSAVRASPQNAPRPVRIGPRPTFWLDVMNPTDAEMKVFIRAFGIHPLTSEDILMQETREKVELFRSYYLVSYRTFEQDTNSEEYLEPVNIYFVVFREGVISFHFSLTPHPANVRRRIRQLKDYITVSSDWISYALIDDITDAFAPLIQSLEEEVDEIDDAILQMHLTANSDGTSDKKSNAGSSTSDGTEQKSDGDMLKRVGDTRKKVMGLYRLLGNKADVIKGFAKRCNEQWEVAPRSEIGLYLGDIQDHIVTMVGNLNHMEKILSRSHSNYLAQINIKMNERQEQTADVLGRLTVLGTIVLPMNIITGLWGMNVLVPGQEIDNLNWFWCITAGLLVFGFLCYFVAKRVYKIM</sequence>
<keyword evidence="5 7" id="KW-0472">Membrane</keyword>
<dbReference type="STRING" id="42251.A0A2T6ZN65"/>
<dbReference type="Gene3D" id="3.30.460.20">
    <property type="entry name" value="CorA soluble domain-like"/>
    <property type="match status" value="1"/>
</dbReference>
<dbReference type="Pfam" id="PF01544">
    <property type="entry name" value="CorA"/>
    <property type="match status" value="1"/>
</dbReference>
<comment type="caution">
    <text evidence="8">The sequence shown here is derived from an EMBL/GenBank/DDBJ whole genome shotgun (WGS) entry which is preliminary data.</text>
</comment>
<gene>
    <name evidence="8" type="ORF">B9Z19DRAFT_1087294</name>
</gene>
<proteinExistence type="inferred from homology"/>
<evidence type="ECO:0000256" key="5">
    <source>
        <dbReference type="ARBA" id="ARBA00023136"/>
    </source>
</evidence>
<dbReference type="PANTHER" id="PTHR21535:SF51">
    <property type="entry name" value="MANGANESE RESISTANCE PROTEIN MNR2"/>
    <property type="match status" value="1"/>
</dbReference>
<evidence type="ECO:0000256" key="1">
    <source>
        <dbReference type="ARBA" id="ARBA00004141"/>
    </source>
</evidence>
<comment type="subcellular location">
    <subcellularLocation>
        <location evidence="1">Membrane</location>
        <topology evidence="1">Multi-pass membrane protein</topology>
    </subcellularLocation>
</comment>
<dbReference type="FunFam" id="1.20.58.340:FF:000008">
    <property type="entry name" value="CorA family metal ion transporter"/>
    <property type="match status" value="1"/>
</dbReference>
<dbReference type="InterPro" id="IPR002523">
    <property type="entry name" value="MgTranspt_CorA/ZnTranspt_ZntB"/>
</dbReference>
<dbReference type="InterPro" id="IPR045863">
    <property type="entry name" value="CorA_TM1_TM2"/>
</dbReference>
<evidence type="ECO:0000256" key="2">
    <source>
        <dbReference type="ARBA" id="ARBA00009765"/>
    </source>
</evidence>
<evidence type="ECO:0000313" key="9">
    <source>
        <dbReference type="Proteomes" id="UP000244722"/>
    </source>
</evidence>
<comment type="similarity">
    <text evidence="2">Belongs to the CorA metal ion transporter (MIT) (TC 1.A.35) family.</text>
</comment>
<protein>
    <recommendedName>
        <fullName evidence="10">Cora-domain-containing protein</fullName>
    </recommendedName>
</protein>
<keyword evidence="4 7" id="KW-1133">Transmembrane helix</keyword>
<accession>A0A2T6ZN65</accession>